<feature type="domain" description="Cyclic nucleotide-binding" evidence="10">
    <location>
        <begin position="166"/>
        <end position="266"/>
    </location>
</feature>
<keyword evidence="4" id="KW-0677">Repeat</keyword>
<dbReference type="GO" id="GO:0034236">
    <property type="term" value="F:protein kinase A catalytic subunit binding"/>
    <property type="evidence" value="ECO:0007669"/>
    <property type="project" value="TreeGrafter"/>
</dbReference>
<dbReference type="PANTHER" id="PTHR11635:SF156">
    <property type="entry name" value="CAMP-DEPENDENT PROTEIN KINASE TYPE II-BETA REGULATORY SUBUNIT"/>
    <property type="match status" value="1"/>
</dbReference>
<dbReference type="SUPFAM" id="SSF51206">
    <property type="entry name" value="cAMP-binding domain-like"/>
    <property type="match status" value="2"/>
</dbReference>
<name>A0A672RXE8_SINGR</name>
<dbReference type="FunFam" id="2.60.120.10:FF:000017">
    <property type="entry name" value="cAMP-dependent protein kinase type II regulatory subunit"/>
    <property type="match status" value="1"/>
</dbReference>
<evidence type="ECO:0000256" key="4">
    <source>
        <dbReference type="ARBA" id="ARBA00022737"/>
    </source>
</evidence>
<sequence>FIGLWTVCAEAYNPDEDEEEREPRVTHPKTDEQRQRLQEACKDILLFKNLDQEQMSEVLDGMFEKVVVTGEYIIDQDDDGDNFYVIERGTFDITLKEDGTTRTVGSYDNRGSFGELALMYNTPRAATIIATSSGALWCLRLLSKIFQNLTDPKLSISAVLSVYLTTLFSQGDLADSFYIVESGHVRITMKRSKSKNDTEDEEVEIATCSRGQYFGELALVTNKPRAASAYAMDSVKCLVMDVQAFERLLGPCMDIMKRNIANYEEQLITLFGSHIAIEEPDA</sequence>
<evidence type="ECO:0000256" key="2">
    <source>
        <dbReference type="ARBA" id="ARBA00022553"/>
    </source>
</evidence>
<feature type="binding site" evidence="8">
    <location>
        <position position="216"/>
    </location>
    <ligand>
        <name>3',5'-cyclic AMP</name>
        <dbReference type="ChEBI" id="CHEBI:58165"/>
        <label>2</label>
    </ligand>
</feature>
<dbReference type="PANTHER" id="PTHR11635">
    <property type="entry name" value="CAMP-DEPENDENT PROTEIN KINASE REGULATORY CHAIN"/>
    <property type="match status" value="1"/>
</dbReference>
<dbReference type="InterPro" id="IPR000595">
    <property type="entry name" value="cNMP-bd_dom"/>
</dbReference>
<dbReference type="Ensembl" id="ENSSGRT00000099481.1">
    <property type="protein sequence ID" value="ENSSGRP00000093480.1"/>
    <property type="gene ID" value="ENSSGRG00000046806.1"/>
</dbReference>
<dbReference type="PRINTS" id="PR00103">
    <property type="entry name" value="CAMPKINASE"/>
</dbReference>
<dbReference type="PROSITE" id="PS50042">
    <property type="entry name" value="CNMP_BINDING_3"/>
    <property type="match status" value="2"/>
</dbReference>
<keyword evidence="3 8" id="KW-0116">cAMP-binding</keyword>
<evidence type="ECO:0000256" key="3">
    <source>
        <dbReference type="ARBA" id="ARBA00022566"/>
    </source>
</evidence>
<dbReference type="InParanoid" id="A0A672RXE8"/>
<feature type="domain" description="Cyclic nucleotide-binding" evidence="10">
    <location>
        <begin position="46"/>
        <end position="139"/>
    </location>
</feature>
<dbReference type="PIRSF" id="PIRSF000548">
    <property type="entry name" value="PK_regulatory"/>
    <property type="match status" value="1"/>
</dbReference>
<evidence type="ECO:0000256" key="8">
    <source>
        <dbReference type="PIRSR" id="PIRSR000548-1"/>
    </source>
</evidence>
<comment type="similarity">
    <text evidence="1">Belongs to the cAMP-dependent kinase regulatory chain family.</text>
</comment>
<feature type="binding site" evidence="8">
    <location>
        <position position="115"/>
    </location>
    <ligand>
        <name>3',5'-cyclic AMP</name>
        <dbReference type="ChEBI" id="CHEBI:58165"/>
        <label>1</label>
    </ligand>
</feature>
<proteinExistence type="inferred from homology"/>
<dbReference type="SMART" id="SM00100">
    <property type="entry name" value="cNMP"/>
    <property type="match status" value="2"/>
</dbReference>
<keyword evidence="6 8" id="KW-0114">cAMP</keyword>
<dbReference type="Pfam" id="PF00027">
    <property type="entry name" value="cNMP_binding"/>
    <property type="match status" value="2"/>
</dbReference>
<evidence type="ECO:0000259" key="10">
    <source>
        <dbReference type="PROSITE" id="PS50042"/>
    </source>
</evidence>
<dbReference type="GO" id="GO:0004862">
    <property type="term" value="F:cAMP-dependent protein kinase inhibitor activity"/>
    <property type="evidence" value="ECO:0007669"/>
    <property type="project" value="TreeGrafter"/>
</dbReference>
<evidence type="ECO:0000256" key="5">
    <source>
        <dbReference type="ARBA" id="ARBA00022741"/>
    </source>
</evidence>
<keyword evidence="12" id="KW-1185">Reference proteome</keyword>
<feature type="binding site" evidence="8">
    <location>
        <position position="124"/>
    </location>
    <ligand>
        <name>3',5'-cyclic AMP</name>
        <dbReference type="ChEBI" id="CHEBI:58165"/>
        <label>1</label>
    </ligand>
</feature>
<dbReference type="CDD" id="cd00038">
    <property type="entry name" value="CAP_ED"/>
    <property type="match status" value="2"/>
</dbReference>
<comment type="function">
    <text evidence="7">Regulatory subunit of the cAMP-dependent protein kinases involved in cAMP signaling in cells. Type II regulatory chains mediate membrane association by binding to anchoring proteins, including the MAP2 kinase.</text>
</comment>
<dbReference type="PROSITE" id="PS00889">
    <property type="entry name" value="CNMP_BINDING_2"/>
    <property type="match status" value="1"/>
</dbReference>
<evidence type="ECO:0000256" key="6">
    <source>
        <dbReference type="ARBA" id="ARBA00023149"/>
    </source>
</evidence>
<dbReference type="Gene3D" id="2.60.120.10">
    <property type="entry name" value="Jelly Rolls"/>
    <property type="match status" value="2"/>
</dbReference>
<protein>
    <submittedName>
        <fullName evidence="11">Protein kinase cAMP-dependent type II regulatory subunit beta</fullName>
    </submittedName>
</protein>
<organism evidence="11 12">
    <name type="scientific">Sinocyclocheilus grahami</name>
    <name type="common">Dianchi golden-line fish</name>
    <name type="synonym">Barbus grahami</name>
    <dbReference type="NCBI Taxonomy" id="75366"/>
    <lineage>
        <taxon>Eukaryota</taxon>
        <taxon>Metazoa</taxon>
        <taxon>Chordata</taxon>
        <taxon>Craniata</taxon>
        <taxon>Vertebrata</taxon>
        <taxon>Euteleostomi</taxon>
        <taxon>Actinopterygii</taxon>
        <taxon>Neopterygii</taxon>
        <taxon>Teleostei</taxon>
        <taxon>Ostariophysi</taxon>
        <taxon>Cypriniformes</taxon>
        <taxon>Cyprinidae</taxon>
        <taxon>Cyprininae</taxon>
        <taxon>Sinocyclocheilus</taxon>
    </lineage>
</organism>
<evidence type="ECO:0000256" key="7">
    <source>
        <dbReference type="ARBA" id="ARBA00037198"/>
    </source>
</evidence>
<accession>A0A672RXE8</accession>
<keyword evidence="5 8" id="KW-0547">Nucleotide-binding</keyword>
<dbReference type="GO" id="GO:0005952">
    <property type="term" value="C:cAMP-dependent protein kinase complex"/>
    <property type="evidence" value="ECO:0007669"/>
    <property type="project" value="InterPro"/>
</dbReference>
<dbReference type="InterPro" id="IPR050503">
    <property type="entry name" value="cAMP-dep_PK_reg_su-like"/>
</dbReference>
<feature type="binding site" evidence="8">
    <location>
        <position position="225"/>
    </location>
    <ligand>
        <name>3',5'-cyclic AMP</name>
        <dbReference type="ChEBI" id="CHEBI:58165"/>
        <label>2</label>
    </ligand>
</feature>
<dbReference type="InterPro" id="IPR012198">
    <property type="entry name" value="cAMP_dep_PK_reg_su"/>
</dbReference>
<dbReference type="GO" id="GO:0005829">
    <property type="term" value="C:cytosol"/>
    <property type="evidence" value="ECO:0007669"/>
    <property type="project" value="TreeGrafter"/>
</dbReference>
<feature type="region of interest" description="Disordered" evidence="9">
    <location>
        <begin position="13"/>
        <end position="33"/>
    </location>
</feature>
<gene>
    <name evidence="11" type="primary">LOC107561129</name>
</gene>
<feature type="compositionally biased region" description="Basic and acidic residues" evidence="9">
    <location>
        <begin position="21"/>
        <end position="33"/>
    </location>
</feature>
<evidence type="ECO:0000313" key="11">
    <source>
        <dbReference type="Ensembl" id="ENSSGRP00000093480.1"/>
    </source>
</evidence>
<reference evidence="11" key="2">
    <citation type="submission" date="2025-09" db="UniProtKB">
        <authorList>
            <consortium name="Ensembl"/>
        </authorList>
    </citation>
    <scope>IDENTIFICATION</scope>
</reference>
<dbReference type="OMA" id="YGWSINW"/>
<dbReference type="InterPro" id="IPR014710">
    <property type="entry name" value="RmlC-like_jellyroll"/>
</dbReference>
<evidence type="ECO:0000313" key="12">
    <source>
        <dbReference type="Proteomes" id="UP000472262"/>
    </source>
</evidence>
<dbReference type="AlphaFoldDB" id="A0A672RXE8"/>
<reference evidence="11" key="1">
    <citation type="submission" date="2025-08" db="UniProtKB">
        <authorList>
            <consortium name="Ensembl"/>
        </authorList>
    </citation>
    <scope>IDENTIFICATION</scope>
</reference>
<keyword evidence="2" id="KW-0597">Phosphoprotein</keyword>
<dbReference type="InterPro" id="IPR018490">
    <property type="entry name" value="cNMP-bd_dom_sf"/>
</dbReference>
<dbReference type="GO" id="GO:0030552">
    <property type="term" value="F:cAMP binding"/>
    <property type="evidence" value="ECO:0007669"/>
    <property type="project" value="UniProtKB-KW"/>
</dbReference>
<dbReference type="Proteomes" id="UP000472262">
    <property type="component" value="Unassembled WGS sequence"/>
</dbReference>
<evidence type="ECO:0000256" key="1">
    <source>
        <dbReference type="ARBA" id="ARBA00005753"/>
    </source>
</evidence>
<dbReference type="InterPro" id="IPR018488">
    <property type="entry name" value="cNMP-bd_CS"/>
</dbReference>
<evidence type="ECO:0000256" key="9">
    <source>
        <dbReference type="SAM" id="MobiDB-lite"/>
    </source>
</evidence>